<dbReference type="EMBL" id="AP025292">
    <property type="protein sequence ID" value="BDC99747.1"/>
    <property type="molecule type" value="Genomic_DNA"/>
</dbReference>
<protein>
    <submittedName>
        <fullName evidence="2">Uncharacterized protein</fullName>
    </submittedName>
</protein>
<evidence type="ECO:0000313" key="3">
    <source>
        <dbReference type="Proteomes" id="UP001354989"/>
    </source>
</evidence>
<organism evidence="2 3">
    <name type="scientific">Persicobacter psychrovividus</name>
    <dbReference type="NCBI Taxonomy" id="387638"/>
    <lineage>
        <taxon>Bacteria</taxon>
        <taxon>Pseudomonadati</taxon>
        <taxon>Bacteroidota</taxon>
        <taxon>Cytophagia</taxon>
        <taxon>Cytophagales</taxon>
        <taxon>Persicobacteraceae</taxon>
        <taxon>Persicobacter</taxon>
    </lineage>
</organism>
<dbReference type="PROSITE" id="PS51257">
    <property type="entry name" value="PROKAR_LIPOPROTEIN"/>
    <property type="match status" value="1"/>
</dbReference>
<evidence type="ECO:0000256" key="1">
    <source>
        <dbReference type="SAM" id="SignalP"/>
    </source>
</evidence>
<keyword evidence="1" id="KW-0732">Signal</keyword>
<name>A0ABN6L951_9BACT</name>
<gene>
    <name evidence="2" type="ORF">PEPS_20280</name>
</gene>
<accession>A0ABN6L951</accession>
<proteinExistence type="predicted"/>
<keyword evidence="3" id="KW-1185">Reference proteome</keyword>
<reference evidence="2 3" key="1">
    <citation type="submission" date="2021-12" db="EMBL/GenBank/DDBJ databases">
        <title>Genome sequencing of bacteria with rrn-lacking chromosome and rrn-plasmid.</title>
        <authorList>
            <person name="Anda M."/>
            <person name="Iwasaki W."/>
        </authorList>
    </citation>
    <scope>NUCLEOTIDE SEQUENCE [LARGE SCALE GENOMIC DNA]</scope>
    <source>
        <strain evidence="2 3">NBRC 101262</strain>
    </source>
</reference>
<sequence>MMKVLKFIGLFSILFSVGACAEKQAVQEEIEISGIDWDNFELPEGFMTTHIDLEEMPIVEVVDVFAAEFFEEGEIMGEEMIDDPIQFKITPSELVVNPLGAQSNVKYEDHGKYNTKQNLMEELLRIVSELKPSADQFLDVRVDRGVDNSCVYAHIYARLIK</sequence>
<evidence type="ECO:0000313" key="2">
    <source>
        <dbReference type="EMBL" id="BDC99747.1"/>
    </source>
</evidence>
<feature type="signal peptide" evidence="1">
    <location>
        <begin position="1"/>
        <end position="21"/>
    </location>
</feature>
<dbReference type="RefSeq" id="WP_338396983.1">
    <property type="nucleotide sequence ID" value="NZ_AP025292.1"/>
</dbReference>
<feature type="chain" id="PRO_5047355830" evidence="1">
    <location>
        <begin position="22"/>
        <end position="161"/>
    </location>
</feature>
<dbReference type="Proteomes" id="UP001354989">
    <property type="component" value="Chromosome"/>
</dbReference>